<dbReference type="PROSITE" id="PS00455">
    <property type="entry name" value="AMP_BINDING"/>
    <property type="match status" value="1"/>
</dbReference>
<dbReference type="Gene3D" id="3.40.50.12780">
    <property type="entry name" value="N-terminal domain of ligase-like"/>
    <property type="match status" value="1"/>
</dbReference>
<evidence type="ECO:0008006" key="7">
    <source>
        <dbReference type="Google" id="ProtNLM"/>
    </source>
</evidence>
<dbReference type="InterPro" id="IPR020845">
    <property type="entry name" value="AMP-binding_CS"/>
</dbReference>
<protein>
    <recommendedName>
        <fullName evidence="7">AMP binding protein</fullName>
    </recommendedName>
</protein>
<evidence type="ECO:0000313" key="6">
    <source>
        <dbReference type="Proteomes" id="UP000559027"/>
    </source>
</evidence>
<dbReference type="InterPro" id="IPR042099">
    <property type="entry name" value="ANL_N_sf"/>
</dbReference>
<dbReference type="InterPro" id="IPR025110">
    <property type="entry name" value="AMP-bd_C"/>
</dbReference>
<evidence type="ECO:0000313" key="5">
    <source>
        <dbReference type="EMBL" id="KAF5354951.1"/>
    </source>
</evidence>
<dbReference type="Proteomes" id="UP000559027">
    <property type="component" value="Unassembled WGS sequence"/>
</dbReference>
<dbReference type="Pfam" id="PF00501">
    <property type="entry name" value="AMP-binding"/>
    <property type="match status" value="1"/>
</dbReference>
<dbReference type="GO" id="GO:0016405">
    <property type="term" value="F:CoA-ligase activity"/>
    <property type="evidence" value="ECO:0007669"/>
    <property type="project" value="TreeGrafter"/>
</dbReference>
<organism evidence="5 6">
    <name type="scientific">Leucocoprinus leucothites</name>
    <dbReference type="NCBI Taxonomy" id="201217"/>
    <lineage>
        <taxon>Eukaryota</taxon>
        <taxon>Fungi</taxon>
        <taxon>Dikarya</taxon>
        <taxon>Basidiomycota</taxon>
        <taxon>Agaricomycotina</taxon>
        <taxon>Agaricomycetes</taxon>
        <taxon>Agaricomycetidae</taxon>
        <taxon>Agaricales</taxon>
        <taxon>Agaricineae</taxon>
        <taxon>Agaricaceae</taxon>
        <taxon>Leucocoprinus</taxon>
    </lineage>
</organism>
<evidence type="ECO:0000256" key="1">
    <source>
        <dbReference type="ARBA" id="ARBA00006432"/>
    </source>
</evidence>
<evidence type="ECO:0000259" key="3">
    <source>
        <dbReference type="Pfam" id="PF00501"/>
    </source>
</evidence>
<evidence type="ECO:0000256" key="2">
    <source>
        <dbReference type="ARBA" id="ARBA00022598"/>
    </source>
</evidence>
<sequence>MPQKIYTSPASSVHIPDQSIFTHLFGSNDPTLVGPFPASHPAFIDASTGTTITRGQLKDLALQFGFGLRSIFGSKRGDTILVYSPNSIAWPVVVFGAVAAGLRCTLANSAYNARELAFQYTDSGAKILFTSEEGLPVVRQTFKELGLSKEEADERIVVLPQSLKWAGGPDVPRHPDATGLRELSDLLGKGALPVEERFDGKDTHETVYLCYSSGTTGKPKGVETTHKNIIAVLSIVKALFPPFGMTDKMLAILPFYHIYGAVKLVQFPFICGTAVVVMPRFDPVQFCANIEKYRINVALVVPPVLVVMARHPGRLSRHLPMKIIEVPPLAVDEYDLSTVRCLFSGAAPLGGALTKSVKERLEAKRTNGIPLYVLQGYGLTETSPTTHLQPESGAHKSGSIGVLLPNLETRLVVDGEGDGEIDAEEGQPGELWIRGPNVMKGYLNRPDATKDAITHDKWFKTGDVAVRDKEGHYYIVDRRKELIKYKGFQVPPAELESVLLSHPDVADAAVIGVESAKEATELPRAYIVHARPEELKNEAQKIAFAQGVKRWIQGKVARHKFLRGGVVVVDVVPKSAAGKILRRELRDRAKQELAGRDPGDEDVKAKL</sequence>
<dbReference type="SUPFAM" id="SSF56801">
    <property type="entry name" value="Acetyl-CoA synthetase-like"/>
    <property type="match status" value="1"/>
</dbReference>
<dbReference type="InterPro" id="IPR000873">
    <property type="entry name" value="AMP-dep_synth/lig_dom"/>
</dbReference>
<dbReference type="Pfam" id="PF13193">
    <property type="entry name" value="AMP-binding_C"/>
    <property type="match status" value="1"/>
</dbReference>
<comment type="similarity">
    <text evidence="1">Belongs to the ATP-dependent AMP-binding enzyme family.</text>
</comment>
<keyword evidence="2" id="KW-0436">Ligase</keyword>
<dbReference type="InterPro" id="IPR045851">
    <property type="entry name" value="AMP-bd_C_sf"/>
</dbReference>
<comment type="caution">
    <text evidence="5">The sequence shown here is derived from an EMBL/GenBank/DDBJ whole genome shotgun (WGS) entry which is preliminary data.</text>
</comment>
<name>A0A8H5D7G3_9AGAR</name>
<feature type="domain" description="AMP-binding enzyme C-terminal" evidence="4">
    <location>
        <begin position="494"/>
        <end position="579"/>
    </location>
</feature>
<reference evidence="5 6" key="1">
    <citation type="journal article" date="2020" name="ISME J.">
        <title>Uncovering the hidden diversity of litter-decomposition mechanisms in mushroom-forming fungi.</title>
        <authorList>
            <person name="Floudas D."/>
            <person name="Bentzer J."/>
            <person name="Ahren D."/>
            <person name="Johansson T."/>
            <person name="Persson P."/>
            <person name="Tunlid A."/>
        </authorList>
    </citation>
    <scope>NUCLEOTIDE SEQUENCE [LARGE SCALE GENOMIC DNA]</scope>
    <source>
        <strain evidence="5 6">CBS 146.42</strain>
    </source>
</reference>
<dbReference type="AlphaFoldDB" id="A0A8H5D7G3"/>
<dbReference type="PANTHER" id="PTHR24096:SF149">
    <property type="entry name" value="AMP-BINDING DOMAIN-CONTAINING PROTEIN-RELATED"/>
    <property type="match status" value="1"/>
</dbReference>
<dbReference type="PANTHER" id="PTHR24096">
    <property type="entry name" value="LONG-CHAIN-FATTY-ACID--COA LIGASE"/>
    <property type="match status" value="1"/>
</dbReference>
<dbReference type="CDD" id="cd05911">
    <property type="entry name" value="Firefly_Luc_like"/>
    <property type="match status" value="1"/>
</dbReference>
<gene>
    <name evidence="5" type="ORF">D9756_005428</name>
</gene>
<dbReference type="Gene3D" id="3.30.300.30">
    <property type="match status" value="1"/>
</dbReference>
<keyword evidence="6" id="KW-1185">Reference proteome</keyword>
<evidence type="ECO:0000259" key="4">
    <source>
        <dbReference type="Pfam" id="PF13193"/>
    </source>
</evidence>
<proteinExistence type="inferred from homology"/>
<accession>A0A8H5D7G3</accession>
<dbReference type="OrthoDB" id="1898221at2759"/>
<dbReference type="EMBL" id="JAACJO010000008">
    <property type="protein sequence ID" value="KAF5354951.1"/>
    <property type="molecule type" value="Genomic_DNA"/>
</dbReference>
<feature type="domain" description="AMP-dependent synthetase/ligase" evidence="3">
    <location>
        <begin position="39"/>
        <end position="443"/>
    </location>
</feature>